<accession>A0A0P1AQF0</accession>
<evidence type="ECO:0000313" key="4">
    <source>
        <dbReference type="Proteomes" id="UP000054928"/>
    </source>
</evidence>
<protein>
    <submittedName>
        <fullName evidence="3">Retrotransposon ty1-copia subclass</fullName>
    </submittedName>
</protein>
<dbReference type="GeneID" id="36409107"/>
<feature type="compositionally biased region" description="Acidic residues" evidence="1">
    <location>
        <begin position="15"/>
        <end position="36"/>
    </location>
</feature>
<name>A0A0P1AQF0_PLAHL</name>
<dbReference type="InterPro" id="IPR013103">
    <property type="entry name" value="RVT_2"/>
</dbReference>
<dbReference type="OrthoDB" id="122196at2759"/>
<dbReference type="Proteomes" id="UP000054928">
    <property type="component" value="Unassembled WGS sequence"/>
</dbReference>
<dbReference type="STRING" id="4781.A0A0P1AQF0"/>
<evidence type="ECO:0000256" key="1">
    <source>
        <dbReference type="SAM" id="MobiDB-lite"/>
    </source>
</evidence>
<sequence length="319" mass="36756">MKVFWSTKHQQDQYEPMECEEEEEIPDDPMNEEETPTSDAQEDRLVFQPQAERSRRTREPMLLLENISDAVECLEGSEGPPSPERARIDDDGLLAEAVLAYAVSVGEESGLPTTYAQSMASDETEHWRQAMNAKYQSHRQNRIWTLFPRESVRRTIGCRWAFAKKRCQKRCIVRYKARLVAKGFKQLYGVDFFEAYFPVANLNSVQVVLAVCAVLCYKMEQLNVDTPFSTLYMDSSKLQVPGTRRTITSSRRTILNVVERINEYTQDEQQDSRGQGDAEQCFQDEGSRYGEVNLGHGDRPRQVSFHTNDQADTVHYRRG</sequence>
<proteinExistence type="predicted"/>
<dbReference type="EMBL" id="CCYD01000810">
    <property type="protein sequence ID" value="CEG43760.1"/>
    <property type="molecule type" value="Genomic_DNA"/>
</dbReference>
<feature type="region of interest" description="Disordered" evidence="1">
    <location>
        <begin position="288"/>
        <end position="319"/>
    </location>
</feature>
<dbReference type="Pfam" id="PF07727">
    <property type="entry name" value="RVT_2"/>
    <property type="match status" value="1"/>
</dbReference>
<dbReference type="AlphaFoldDB" id="A0A0P1AQF0"/>
<feature type="domain" description="Reverse transcriptase Ty1/copia-type" evidence="2">
    <location>
        <begin position="141"/>
        <end position="229"/>
    </location>
</feature>
<evidence type="ECO:0000259" key="2">
    <source>
        <dbReference type="Pfam" id="PF07727"/>
    </source>
</evidence>
<keyword evidence="4" id="KW-1185">Reference proteome</keyword>
<evidence type="ECO:0000313" key="3">
    <source>
        <dbReference type="EMBL" id="CEG43760.1"/>
    </source>
</evidence>
<reference evidence="4" key="1">
    <citation type="submission" date="2014-09" db="EMBL/GenBank/DDBJ databases">
        <authorList>
            <person name="Sharma Rahul"/>
            <person name="Thines Marco"/>
        </authorList>
    </citation>
    <scope>NUCLEOTIDE SEQUENCE [LARGE SCALE GENOMIC DNA]</scope>
</reference>
<dbReference type="RefSeq" id="XP_024580129.1">
    <property type="nucleotide sequence ID" value="XM_024729786.1"/>
</dbReference>
<organism evidence="3 4">
    <name type="scientific">Plasmopara halstedii</name>
    <name type="common">Downy mildew of sunflower</name>
    <dbReference type="NCBI Taxonomy" id="4781"/>
    <lineage>
        <taxon>Eukaryota</taxon>
        <taxon>Sar</taxon>
        <taxon>Stramenopiles</taxon>
        <taxon>Oomycota</taxon>
        <taxon>Peronosporomycetes</taxon>
        <taxon>Peronosporales</taxon>
        <taxon>Peronosporaceae</taxon>
        <taxon>Plasmopara</taxon>
    </lineage>
</organism>
<feature type="region of interest" description="Disordered" evidence="1">
    <location>
        <begin position="1"/>
        <end position="57"/>
    </location>
</feature>